<reference evidence="2" key="1">
    <citation type="journal article" date="2013" name="BMC Genomics">
        <title>Unscrambling butterfly oogenesis.</title>
        <authorList>
            <person name="Carter J.M."/>
            <person name="Baker S.C."/>
            <person name="Pink R."/>
            <person name="Carter D.R."/>
            <person name="Collins A."/>
            <person name="Tomlin J."/>
            <person name="Gibbs M."/>
            <person name="Breuker C.J."/>
        </authorList>
    </citation>
    <scope>NUCLEOTIDE SEQUENCE</scope>
    <source>
        <tissue evidence="2">Ovary</tissue>
    </source>
</reference>
<sequence length="68" mass="7906">MSVYPAVYPRLNEKTTSPFLLICNMAFVLKIIHQEISTKVLRRLTFHEPQMHDFFLQITVPISMTTAP</sequence>
<proteinExistence type="predicted"/>
<evidence type="ECO:0000256" key="1">
    <source>
        <dbReference type="SAM" id="Phobius"/>
    </source>
</evidence>
<feature type="transmembrane region" description="Helical" evidence="1">
    <location>
        <begin position="15"/>
        <end position="33"/>
    </location>
</feature>
<reference evidence="2" key="2">
    <citation type="submission" date="2013-05" db="EMBL/GenBank/DDBJ databases">
        <authorList>
            <person name="Carter J.-M."/>
            <person name="Baker S.C."/>
            <person name="Pink R."/>
            <person name="Carter D.R.F."/>
            <person name="Collins A."/>
            <person name="Tomlin J."/>
            <person name="Gibbs M."/>
            <person name="Breuker C.J."/>
        </authorList>
    </citation>
    <scope>NUCLEOTIDE SEQUENCE</scope>
    <source>
        <tissue evidence="2">Ovary</tissue>
    </source>
</reference>
<organism evidence="2">
    <name type="scientific">Pararge aegeria</name>
    <name type="common">speckled wood butterfly</name>
    <dbReference type="NCBI Taxonomy" id="116150"/>
    <lineage>
        <taxon>Eukaryota</taxon>
        <taxon>Metazoa</taxon>
        <taxon>Ecdysozoa</taxon>
        <taxon>Arthropoda</taxon>
        <taxon>Hexapoda</taxon>
        <taxon>Insecta</taxon>
        <taxon>Pterygota</taxon>
        <taxon>Neoptera</taxon>
        <taxon>Endopterygota</taxon>
        <taxon>Lepidoptera</taxon>
        <taxon>Glossata</taxon>
        <taxon>Ditrysia</taxon>
        <taxon>Papilionoidea</taxon>
        <taxon>Nymphalidae</taxon>
        <taxon>Satyrinae</taxon>
        <taxon>Satyrini</taxon>
        <taxon>Parargina</taxon>
        <taxon>Pararge</taxon>
    </lineage>
</organism>
<accession>S4P7M8</accession>
<dbReference type="EMBL" id="GAIX01007672">
    <property type="protein sequence ID" value="JAA84888.1"/>
    <property type="molecule type" value="Transcribed_RNA"/>
</dbReference>
<protein>
    <submittedName>
        <fullName evidence="2">Uncharacterized protein</fullName>
    </submittedName>
</protein>
<keyword evidence="1" id="KW-0472">Membrane</keyword>
<keyword evidence="1" id="KW-1133">Transmembrane helix</keyword>
<keyword evidence="1" id="KW-0812">Transmembrane</keyword>
<evidence type="ECO:0000313" key="2">
    <source>
        <dbReference type="EMBL" id="JAA84888.1"/>
    </source>
</evidence>
<name>S4P7M8_9NEOP</name>
<dbReference type="AlphaFoldDB" id="S4P7M8"/>